<dbReference type="EMBL" id="CAEZUG010000124">
    <property type="protein sequence ID" value="CAB4603087.1"/>
    <property type="molecule type" value="Genomic_DNA"/>
</dbReference>
<proteinExistence type="predicted"/>
<reference evidence="1" key="1">
    <citation type="submission" date="2020-05" db="EMBL/GenBank/DDBJ databases">
        <authorList>
            <person name="Chiriac C."/>
            <person name="Salcher M."/>
            <person name="Ghai R."/>
            <person name="Kavagutti S V."/>
        </authorList>
    </citation>
    <scope>NUCLEOTIDE SEQUENCE</scope>
</reference>
<sequence length="144" mass="17948">MHQLGQVPQLSYQRRRQYEKRFERPSGHPYYELHRQRAHLRELRATFRYNRRVQKMLRRQGRRLIDRYEYRHHLEVQIKARRRLLRSKKGCGTGEIKRPLLLLELPLRFRAFWLCHHWPPIPVHVMHRQRQGLRAKSLEPHRRG</sequence>
<dbReference type="AlphaFoldDB" id="A0A6J6GP67"/>
<organism evidence="1">
    <name type="scientific">freshwater metagenome</name>
    <dbReference type="NCBI Taxonomy" id="449393"/>
    <lineage>
        <taxon>unclassified sequences</taxon>
        <taxon>metagenomes</taxon>
        <taxon>ecological metagenomes</taxon>
    </lineage>
</organism>
<accession>A0A6J6GP67</accession>
<evidence type="ECO:0000313" key="1">
    <source>
        <dbReference type="EMBL" id="CAB4603087.1"/>
    </source>
</evidence>
<protein>
    <submittedName>
        <fullName evidence="1">Unannotated protein</fullName>
    </submittedName>
</protein>
<name>A0A6J6GP67_9ZZZZ</name>
<gene>
    <name evidence="1" type="ORF">UFOPK1795_01324</name>
</gene>